<evidence type="ECO:0000256" key="11">
    <source>
        <dbReference type="PROSITE-ProRule" id="PRU01360"/>
    </source>
</evidence>
<dbReference type="Pfam" id="PF07715">
    <property type="entry name" value="Plug"/>
    <property type="match status" value="1"/>
</dbReference>
<dbReference type="PANTHER" id="PTHR32552">
    <property type="entry name" value="FERRICHROME IRON RECEPTOR-RELATED"/>
    <property type="match status" value="1"/>
</dbReference>
<dbReference type="InterPro" id="IPR039426">
    <property type="entry name" value="TonB-dep_rcpt-like"/>
</dbReference>
<dbReference type="Gene3D" id="2.40.170.20">
    <property type="entry name" value="TonB-dependent receptor, beta-barrel domain"/>
    <property type="match status" value="3"/>
</dbReference>
<evidence type="ECO:0000256" key="4">
    <source>
        <dbReference type="ARBA" id="ARBA00022496"/>
    </source>
</evidence>
<feature type="signal peptide" evidence="13">
    <location>
        <begin position="1"/>
        <end position="21"/>
    </location>
</feature>
<keyword evidence="6" id="KW-0408">Iron</keyword>
<comment type="similarity">
    <text evidence="11 12">Belongs to the TonB-dependent receptor family.</text>
</comment>
<dbReference type="PANTHER" id="PTHR32552:SF81">
    <property type="entry name" value="TONB-DEPENDENT OUTER MEMBRANE RECEPTOR"/>
    <property type="match status" value="1"/>
</dbReference>
<dbReference type="RefSeq" id="WP_100092249.1">
    <property type="nucleotide sequence ID" value="NZ_JBALUA010000005.1"/>
</dbReference>
<feature type="domain" description="TonB-dependent receptor plug" evidence="15">
    <location>
        <begin position="45"/>
        <end position="152"/>
    </location>
</feature>
<evidence type="ECO:0000256" key="12">
    <source>
        <dbReference type="RuleBase" id="RU003357"/>
    </source>
</evidence>
<evidence type="ECO:0000256" key="13">
    <source>
        <dbReference type="SAM" id="SignalP"/>
    </source>
</evidence>
<proteinExistence type="inferred from homology"/>
<keyword evidence="3 11" id="KW-1134">Transmembrane beta strand</keyword>
<comment type="caution">
    <text evidence="16">The sequence shown here is derived from an EMBL/GenBank/DDBJ whole genome shotgun (WGS) entry which is preliminary data.</text>
</comment>
<evidence type="ECO:0000256" key="9">
    <source>
        <dbReference type="ARBA" id="ARBA00023136"/>
    </source>
</evidence>
<dbReference type="SUPFAM" id="SSF56935">
    <property type="entry name" value="Porins"/>
    <property type="match status" value="1"/>
</dbReference>
<protein>
    <submittedName>
        <fullName evidence="16">TonB-dependent receptor</fullName>
    </submittedName>
</protein>
<keyword evidence="2 11" id="KW-0813">Transport</keyword>
<keyword evidence="5 11" id="KW-0812">Transmembrane</keyword>
<evidence type="ECO:0000256" key="10">
    <source>
        <dbReference type="ARBA" id="ARBA00023237"/>
    </source>
</evidence>
<evidence type="ECO:0000313" key="16">
    <source>
        <dbReference type="EMBL" id="NVD27243.1"/>
    </source>
</evidence>
<keyword evidence="7" id="KW-0406">Ion transport</keyword>
<feature type="domain" description="TonB-dependent receptor-like beta-barrel" evidence="14">
    <location>
        <begin position="340"/>
        <end position="749"/>
    </location>
</feature>
<keyword evidence="9 11" id="KW-0472">Membrane</keyword>
<evidence type="ECO:0000256" key="7">
    <source>
        <dbReference type="ARBA" id="ARBA00023065"/>
    </source>
</evidence>
<keyword evidence="16" id="KW-0675">Receptor</keyword>
<comment type="subcellular location">
    <subcellularLocation>
        <location evidence="1 11">Cell outer membrane</location>
        <topology evidence="1 11">Multi-pass membrane protein</topology>
    </subcellularLocation>
</comment>
<evidence type="ECO:0000256" key="1">
    <source>
        <dbReference type="ARBA" id="ARBA00004571"/>
    </source>
</evidence>
<name>A0ABX2N0N3_9SPHN</name>
<evidence type="ECO:0000256" key="2">
    <source>
        <dbReference type="ARBA" id="ARBA00022448"/>
    </source>
</evidence>
<dbReference type="Pfam" id="PF00593">
    <property type="entry name" value="TonB_dep_Rec_b-barrel"/>
    <property type="match status" value="1"/>
</dbReference>
<gene>
    <name evidence="16" type="ORF">HUO14_04905</name>
</gene>
<sequence>MRKSLLLAATAISTMSVPAMAQDRDDGTIDSNVIIVTAQRQAQSAQDVPIAVSAFSGAALEAQQIENSSDLQLTLPNITFTKTNFVSSSFTIRGIGDLCVGASCDQATAIHLNDSPLFATRLFETEFFDLERVEVLRGPQGTLFGRNATAGVVNVVTAKPQMGEFKASGDAEYGNYNAIKVKGMVNIPIGDNIAFRGAGVYVKRDGYTTNLNGGPDLDDRDMYSVRGSLRFEPTADTTIDLYASYFREDDNRMRIQKQYCQRDPTGILGCLNSSRNAESFNANSTIAATLSSREFLATQGIPTAFALGSLYGPDQYAGVSVPADPRTVNTAFTPEYFASELTFQGKIEHDFGPISAQLSGTYQKVKLDSRQDYNNNIGRRDIYATGLNTLAAAAAGAIPGLPAAYFAPLASAIIPDGPNGVLCTSDTDTTGLGVFGGNSICDATPLQFDRSNLDNSSWSVEAIISSDLDGPFNFLVGGIYADSHLTENSYYVNAFGLDYGAGLLGSFISLADGLPPSFLGTPYYRNHSDDLTVKSYGLFGEVYFDISDKLKLTGGLRYNNDKKKVRARTTLADFLVPYSQTTDAFESPFVGSLDADPGIPGNQLFQNREVKFNEITGRAVLDYKITDDNLIYASYSRGYKSGGINPPLQPIFAAPESFRPEQVDAFEIGSKNTFGDGALQLNLTAFYYKYKGLQLSKIVARTAVNENIDADIYGAEVEAVIRPDPDWMINMGFSYLHTKVKGDTFNSDPRDFGGGRSDAVIIQDITNASNCAVASTSGNAAGVNAFVNTINGAINAGLVPGLAPGAGLQPTTAFPADGGIASTGAFGICAVLDAAAQGAFAGAGVVPAAFGGIEYFSAGVPKNIRGNQLPQAPQLKFSTGVQYTMNFDNGMSLVPRVDLAYTGESFGSIFNGNVNRIKGYAQANAQIQLNGTDDRWYVRGFVQNIFDSNSETGLYVTDQSSGLYTNIFSLEPRRYGIGAGFKF</sequence>
<feature type="chain" id="PRO_5045422145" evidence="13">
    <location>
        <begin position="22"/>
        <end position="983"/>
    </location>
</feature>
<dbReference type="EMBL" id="JABWMH010000002">
    <property type="protein sequence ID" value="NVD27243.1"/>
    <property type="molecule type" value="Genomic_DNA"/>
</dbReference>
<dbReference type="InterPro" id="IPR036942">
    <property type="entry name" value="Beta-barrel_TonB_sf"/>
</dbReference>
<evidence type="ECO:0000256" key="5">
    <source>
        <dbReference type="ARBA" id="ARBA00022692"/>
    </source>
</evidence>
<dbReference type="Proteomes" id="UP000652427">
    <property type="component" value="Unassembled WGS sequence"/>
</dbReference>
<keyword evidence="4" id="KW-0410">Iron transport</keyword>
<keyword evidence="17" id="KW-1185">Reference proteome</keyword>
<evidence type="ECO:0000256" key="8">
    <source>
        <dbReference type="ARBA" id="ARBA00023077"/>
    </source>
</evidence>
<evidence type="ECO:0000256" key="3">
    <source>
        <dbReference type="ARBA" id="ARBA00022452"/>
    </source>
</evidence>
<keyword evidence="10 11" id="KW-0998">Cell outer membrane</keyword>
<dbReference type="InterPro" id="IPR000531">
    <property type="entry name" value="Beta-barrel_TonB"/>
</dbReference>
<keyword evidence="8 12" id="KW-0798">TonB box</keyword>
<accession>A0ABX2N0N3</accession>
<dbReference type="PROSITE" id="PS52016">
    <property type="entry name" value="TONB_DEPENDENT_REC_3"/>
    <property type="match status" value="1"/>
</dbReference>
<evidence type="ECO:0000259" key="15">
    <source>
        <dbReference type="Pfam" id="PF07715"/>
    </source>
</evidence>
<keyword evidence="13" id="KW-0732">Signal</keyword>
<evidence type="ECO:0000256" key="6">
    <source>
        <dbReference type="ARBA" id="ARBA00023004"/>
    </source>
</evidence>
<organism evidence="16 17">
    <name type="scientific">Parasphingorhabdus flavimaris</name>
    <dbReference type="NCBI Taxonomy" id="266812"/>
    <lineage>
        <taxon>Bacteria</taxon>
        <taxon>Pseudomonadati</taxon>
        <taxon>Pseudomonadota</taxon>
        <taxon>Alphaproteobacteria</taxon>
        <taxon>Sphingomonadales</taxon>
        <taxon>Sphingomonadaceae</taxon>
        <taxon>Parasphingorhabdus</taxon>
    </lineage>
</organism>
<reference evidence="16 17" key="1">
    <citation type="submission" date="2020-06" db="EMBL/GenBank/DDBJ databases">
        <authorList>
            <person name="Kim S.-J."/>
            <person name="Park S.-J."/>
        </authorList>
    </citation>
    <scope>NUCLEOTIDE SEQUENCE [LARGE SCALE GENOMIC DNA]</scope>
    <source>
        <strain evidence="16 17">SW-151</strain>
    </source>
</reference>
<dbReference type="InterPro" id="IPR012910">
    <property type="entry name" value="Plug_dom"/>
</dbReference>
<evidence type="ECO:0000313" key="17">
    <source>
        <dbReference type="Proteomes" id="UP000652427"/>
    </source>
</evidence>
<evidence type="ECO:0000259" key="14">
    <source>
        <dbReference type="Pfam" id="PF00593"/>
    </source>
</evidence>